<evidence type="ECO:0000256" key="1">
    <source>
        <dbReference type="ARBA" id="ARBA00022485"/>
    </source>
</evidence>
<protein>
    <submittedName>
        <fullName evidence="10">Uracil-DNA glycosylase</fullName>
    </submittedName>
</protein>
<evidence type="ECO:0000313" key="10">
    <source>
        <dbReference type="EMBL" id="ACH38687.1"/>
    </source>
</evidence>
<dbReference type="Proteomes" id="UP000008825">
    <property type="component" value="Chromosome"/>
</dbReference>
<evidence type="ECO:0000256" key="7">
    <source>
        <dbReference type="ARBA" id="ARBA00023204"/>
    </source>
</evidence>
<evidence type="ECO:0000256" key="5">
    <source>
        <dbReference type="ARBA" id="ARBA00023004"/>
    </source>
</evidence>
<evidence type="ECO:0000256" key="8">
    <source>
        <dbReference type="SAM" id="MobiDB-lite"/>
    </source>
</evidence>
<evidence type="ECO:0000256" key="3">
    <source>
        <dbReference type="ARBA" id="ARBA00022763"/>
    </source>
</evidence>
<keyword evidence="4" id="KW-0378">Hydrolase</keyword>
<keyword evidence="6" id="KW-0411">Iron-sulfur</keyword>
<evidence type="ECO:0000313" key="11">
    <source>
        <dbReference type="Proteomes" id="UP000008825"/>
    </source>
</evidence>
<dbReference type="eggNOG" id="COG1573">
    <property type="taxonomic scope" value="Bacteria"/>
</dbReference>
<dbReference type="PANTHER" id="PTHR33693:SF1">
    <property type="entry name" value="TYPE-4 URACIL-DNA GLYCOSYLASE"/>
    <property type="match status" value="1"/>
</dbReference>
<gene>
    <name evidence="10" type="ordered locus">Gbem_1669</name>
</gene>
<dbReference type="AlphaFoldDB" id="B5E9E5"/>
<feature type="compositionally biased region" description="Pro residues" evidence="8">
    <location>
        <begin position="58"/>
        <end position="68"/>
    </location>
</feature>
<dbReference type="InterPro" id="IPR051536">
    <property type="entry name" value="UDG_Type-4/5"/>
</dbReference>
<dbReference type="KEGG" id="gbm:Gbem_1669"/>
<sequence>MVEMDERETVLGSLKGYLAELLESGVDELTFGEPVAGEREKRAAVQAPTAPAEAFPQAPAPSAAPEPAAPVRAEASYRPAAPEDSLRVEGDPRARLLFVMHGSGFAGEAGELLEKIVVAMGLGKEQVGLLSFDSGEASRAAVAGRIAALAPEVVVSMGEEATALLLQSEAPLQRLRGRFHDLSGIALMPTHHPEAMLENQGLKRDAWNDMQQVMGRLGQGR</sequence>
<organism evidence="10 11">
    <name type="scientific">Citrifermentans bemidjiense (strain ATCC BAA-1014 / DSM 16622 / JCM 12645 / Bem)</name>
    <name type="common">Geobacter bemidjiensis</name>
    <dbReference type="NCBI Taxonomy" id="404380"/>
    <lineage>
        <taxon>Bacteria</taxon>
        <taxon>Pseudomonadati</taxon>
        <taxon>Thermodesulfobacteriota</taxon>
        <taxon>Desulfuromonadia</taxon>
        <taxon>Geobacterales</taxon>
        <taxon>Geobacteraceae</taxon>
        <taxon>Citrifermentans</taxon>
    </lineage>
</organism>
<accession>B5E9E5</accession>
<keyword evidence="5" id="KW-0408">Iron</keyword>
<dbReference type="OrthoDB" id="5290748at2"/>
<dbReference type="GO" id="GO:0097506">
    <property type="term" value="F:deaminated base DNA N-glycosylase activity"/>
    <property type="evidence" value="ECO:0007669"/>
    <property type="project" value="UniProtKB-ARBA"/>
</dbReference>
<dbReference type="InterPro" id="IPR005122">
    <property type="entry name" value="Uracil-DNA_glycosylase-like"/>
</dbReference>
<dbReference type="Gene3D" id="3.40.470.10">
    <property type="entry name" value="Uracil-DNA glycosylase-like domain"/>
    <property type="match status" value="1"/>
</dbReference>
<dbReference type="Pfam" id="PF03167">
    <property type="entry name" value="UDG"/>
    <property type="match status" value="1"/>
</dbReference>
<name>B5E9E5_CITBB</name>
<dbReference type="PANTHER" id="PTHR33693">
    <property type="entry name" value="TYPE-5 URACIL-DNA GLYCOSYLASE"/>
    <property type="match status" value="1"/>
</dbReference>
<dbReference type="GO" id="GO:0046872">
    <property type="term" value="F:metal ion binding"/>
    <property type="evidence" value="ECO:0007669"/>
    <property type="project" value="UniProtKB-KW"/>
</dbReference>
<reference evidence="10 11" key="2">
    <citation type="journal article" date="2010" name="BMC Genomics">
        <title>The genome of Geobacter bemidjiensis, exemplar for the subsurface clade of Geobacter species that predominate in Fe(III)-reducing subsurface environments.</title>
        <authorList>
            <person name="Aklujkar M."/>
            <person name="Young N.D."/>
            <person name="Holmes D."/>
            <person name="Chavan M."/>
            <person name="Risso C."/>
            <person name="Kiss H.E."/>
            <person name="Han C.S."/>
            <person name="Land M.L."/>
            <person name="Lovley D.R."/>
        </authorList>
    </citation>
    <scope>NUCLEOTIDE SEQUENCE [LARGE SCALE GENOMIC DNA]</scope>
    <source>
        <strain evidence="11">ATCC BAA-1014 / DSM 16622 / JCM 12645 / Bem</strain>
    </source>
</reference>
<evidence type="ECO:0000259" key="9">
    <source>
        <dbReference type="Pfam" id="PF03167"/>
    </source>
</evidence>
<evidence type="ECO:0000256" key="4">
    <source>
        <dbReference type="ARBA" id="ARBA00022801"/>
    </source>
</evidence>
<keyword evidence="3" id="KW-0227">DNA damage</keyword>
<keyword evidence="1" id="KW-0004">4Fe-4S</keyword>
<dbReference type="RefSeq" id="WP_012530104.1">
    <property type="nucleotide sequence ID" value="NC_011146.1"/>
</dbReference>
<dbReference type="InterPro" id="IPR036895">
    <property type="entry name" value="Uracil-DNA_glycosylase-like_sf"/>
</dbReference>
<dbReference type="STRING" id="404380.Gbem_1669"/>
<feature type="domain" description="Uracil-DNA glycosylase-like" evidence="9">
    <location>
        <begin position="101"/>
        <end position="210"/>
    </location>
</feature>
<proteinExistence type="predicted"/>
<keyword evidence="11" id="KW-1185">Reference proteome</keyword>
<dbReference type="HOGENOM" id="CLU_1298308_0_0_7"/>
<dbReference type="GO" id="GO:0051539">
    <property type="term" value="F:4 iron, 4 sulfur cluster binding"/>
    <property type="evidence" value="ECO:0007669"/>
    <property type="project" value="UniProtKB-KW"/>
</dbReference>
<keyword evidence="7" id="KW-0234">DNA repair</keyword>
<reference evidence="10 11" key="1">
    <citation type="submission" date="2008-07" db="EMBL/GenBank/DDBJ databases">
        <title>Complete sequence of Geobacter bemidjiensis BEM.</title>
        <authorList>
            <consortium name="US DOE Joint Genome Institute"/>
            <person name="Lucas S."/>
            <person name="Copeland A."/>
            <person name="Lapidus A."/>
            <person name="Glavina del Rio T."/>
            <person name="Dalin E."/>
            <person name="Tice H."/>
            <person name="Bruce D."/>
            <person name="Goodwin L."/>
            <person name="Pitluck S."/>
            <person name="Kiss H."/>
            <person name="Brettin T."/>
            <person name="Detter J.C."/>
            <person name="Han C."/>
            <person name="Kuske C.R."/>
            <person name="Schmutz J."/>
            <person name="Larimer F."/>
            <person name="Land M."/>
            <person name="Hauser L."/>
            <person name="Kyrpides N."/>
            <person name="Lykidis A."/>
            <person name="Lovley D."/>
            <person name="Richardson P."/>
        </authorList>
    </citation>
    <scope>NUCLEOTIDE SEQUENCE [LARGE SCALE GENOMIC DNA]</scope>
    <source>
        <strain evidence="11">ATCC BAA-1014 / DSM 16622 / JCM 12645 / Bem</strain>
    </source>
</reference>
<dbReference type="GO" id="GO:0006281">
    <property type="term" value="P:DNA repair"/>
    <property type="evidence" value="ECO:0007669"/>
    <property type="project" value="UniProtKB-KW"/>
</dbReference>
<feature type="compositionally biased region" description="Low complexity" evidence="8">
    <location>
        <begin position="44"/>
        <end position="57"/>
    </location>
</feature>
<dbReference type="EMBL" id="CP001124">
    <property type="protein sequence ID" value="ACH38687.1"/>
    <property type="molecule type" value="Genomic_DNA"/>
</dbReference>
<feature type="region of interest" description="Disordered" evidence="8">
    <location>
        <begin position="32"/>
        <end position="86"/>
    </location>
</feature>
<keyword evidence="2" id="KW-0479">Metal-binding</keyword>
<evidence type="ECO:0000256" key="2">
    <source>
        <dbReference type="ARBA" id="ARBA00022723"/>
    </source>
</evidence>
<evidence type="ECO:0000256" key="6">
    <source>
        <dbReference type="ARBA" id="ARBA00023014"/>
    </source>
</evidence>
<dbReference type="SUPFAM" id="SSF52141">
    <property type="entry name" value="Uracil-DNA glycosylase-like"/>
    <property type="match status" value="1"/>
</dbReference>